<feature type="compositionally biased region" description="Low complexity" evidence="1">
    <location>
        <begin position="342"/>
        <end position="368"/>
    </location>
</feature>
<keyword evidence="2" id="KW-1133">Transmembrane helix</keyword>
<dbReference type="SMART" id="SM00900">
    <property type="entry name" value="FMN_bind"/>
    <property type="match status" value="1"/>
</dbReference>
<evidence type="ECO:0000259" key="3">
    <source>
        <dbReference type="SMART" id="SM00900"/>
    </source>
</evidence>
<feature type="transmembrane region" description="Helical" evidence="2">
    <location>
        <begin position="58"/>
        <end position="81"/>
    </location>
</feature>
<sequence length="495" mass="52412">MIFLISLALTAVLIAVGKGFLKKHAVVCYLIAAALSASVVVCGLTGVSDVFPEWVQTWVWPIFARSAFSTALFVAVMYAGAVPRGSRWMRGIMPIRGELSIIASILTLGHNITYGKTYFLMLLTRPERLPMNQLLASVCSLAMLCIMMPLFITSFKCVHRKMKGSSWKKLQRLAYIFYALVYIHVLLLTIPGAQKGNGNYLLTVIAYSVVFLTYGTMRIQKSLRNQPVRVRRVPAMAAIFTMLLISCGAVGPFLQASMVTAGDYDQSLAQESKSLDTTEPVSVEETEISLETPEQDAATSAGAEAADAAQPQLTSAEAPALGTPEAGGAKPEIFPESPSAPPSSTAVTANAAEASKPAAAPSVPSNKPQTAPSTEKEKSVAIAENPKPAATAEPAQPASTPQPSIVYQYQNGKFTGSGEGFGGTITVSVSIENDKIIGISVVSFSDDEPYWSDGKTVINRILSAQSANVDTVSGATFSSGGIIEAVRAALNSAKN</sequence>
<dbReference type="RefSeq" id="WP_186963265.1">
    <property type="nucleotide sequence ID" value="NZ_JACOPR010000003.1"/>
</dbReference>
<dbReference type="Gene3D" id="3.90.1010.20">
    <property type="match status" value="1"/>
</dbReference>
<feature type="compositionally biased region" description="Polar residues" evidence="1">
    <location>
        <begin position="271"/>
        <end position="280"/>
    </location>
</feature>
<reference evidence="4 5" key="1">
    <citation type="submission" date="2020-08" db="EMBL/GenBank/DDBJ databases">
        <title>Genome public.</title>
        <authorList>
            <person name="Liu C."/>
            <person name="Sun Q."/>
        </authorList>
    </citation>
    <scope>NUCLEOTIDE SEQUENCE [LARGE SCALE GENOMIC DNA]</scope>
    <source>
        <strain evidence="4 5">New-38</strain>
    </source>
</reference>
<organism evidence="4 5">
    <name type="scientific">Pseudoflavonifractor hominis</name>
    <dbReference type="NCBI Taxonomy" id="2763059"/>
    <lineage>
        <taxon>Bacteria</taxon>
        <taxon>Bacillati</taxon>
        <taxon>Bacillota</taxon>
        <taxon>Clostridia</taxon>
        <taxon>Eubacteriales</taxon>
        <taxon>Oscillospiraceae</taxon>
        <taxon>Pseudoflavonifractor</taxon>
    </lineage>
</organism>
<keyword evidence="2" id="KW-0812">Transmembrane</keyword>
<feature type="transmembrane region" description="Helical" evidence="2">
    <location>
        <begin position="235"/>
        <end position="254"/>
    </location>
</feature>
<dbReference type="EMBL" id="JACOPR010000003">
    <property type="protein sequence ID" value="MBC5730271.1"/>
    <property type="molecule type" value="Genomic_DNA"/>
</dbReference>
<dbReference type="InterPro" id="IPR007329">
    <property type="entry name" value="FMN-bd"/>
</dbReference>
<evidence type="ECO:0000313" key="4">
    <source>
        <dbReference type="EMBL" id="MBC5730271.1"/>
    </source>
</evidence>
<comment type="caution">
    <text evidence="4">The sequence shown here is derived from an EMBL/GenBank/DDBJ whole genome shotgun (WGS) entry which is preliminary data.</text>
</comment>
<feature type="transmembrane region" description="Helical" evidence="2">
    <location>
        <begin position="93"/>
        <end position="114"/>
    </location>
</feature>
<feature type="transmembrane region" description="Helical" evidence="2">
    <location>
        <begin position="198"/>
        <end position="215"/>
    </location>
</feature>
<keyword evidence="2" id="KW-0472">Membrane</keyword>
<feature type="region of interest" description="Disordered" evidence="1">
    <location>
        <begin position="271"/>
        <end position="381"/>
    </location>
</feature>
<gene>
    <name evidence="4" type="ORF">H8S34_05400</name>
</gene>
<dbReference type="Pfam" id="PF04205">
    <property type="entry name" value="FMN_bind"/>
    <property type="match status" value="1"/>
</dbReference>
<name>A0ABR7HS74_9FIRM</name>
<feature type="domain" description="FMN-binding" evidence="3">
    <location>
        <begin position="420"/>
        <end position="493"/>
    </location>
</feature>
<feature type="transmembrane region" description="Helical" evidence="2">
    <location>
        <begin position="173"/>
        <end position="192"/>
    </location>
</feature>
<feature type="compositionally biased region" description="Low complexity" evidence="1">
    <location>
        <begin position="297"/>
        <end position="309"/>
    </location>
</feature>
<accession>A0ABR7HS74</accession>
<feature type="transmembrane region" description="Helical" evidence="2">
    <location>
        <begin position="134"/>
        <end position="152"/>
    </location>
</feature>
<evidence type="ECO:0000256" key="2">
    <source>
        <dbReference type="SAM" id="Phobius"/>
    </source>
</evidence>
<proteinExistence type="predicted"/>
<evidence type="ECO:0000256" key="1">
    <source>
        <dbReference type="SAM" id="MobiDB-lite"/>
    </source>
</evidence>
<dbReference type="Proteomes" id="UP000660021">
    <property type="component" value="Unassembled WGS sequence"/>
</dbReference>
<evidence type="ECO:0000313" key="5">
    <source>
        <dbReference type="Proteomes" id="UP000660021"/>
    </source>
</evidence>
<keyword evidence="5" id="KW-1185">Reference proteome</keyword>
<protein>
    <submittedName>
        <fullName evidence="4">FMN-binding protein</fullName>
    </submittedName>
</protein>